<dbReference type="OrthoDB" id="158062at2"/>
<feature type="transmembrane region" description="Helical" evidence="1">
    <location>
        <begin position="75"/>
        <end position="93"/>
    </location>
</feature>
<keyword evidence="3" id="KW-1185">Reference proteome</keyword>
<keyword evidence="1" id="KW-0472">Membrane</keyword>
<evidence type="ECO:0000256" key="1">
    <source>
        <dbReference type="SAM" id="Phobius"/>
    </source>
</evidence>
<dbReference type="RefSeq" id="WP_097655359.1">
    <property type="nucleotide sequence ID" value="NZ_LYXE01000188.1"/>
</dbReference>
<evidence type="ECO:0000313" key="3">
    <source>
        <dbReference type="Proteomes" id="UP000220922"/>
    </source>
</evidence>
<keyword evidence="1" id="KW-1133">Transmembrane helix</keyword>
<proteinExistence type="predicted"/>
<keyword evidence="1" id="KW-0812">Transmembrane</keyword>
<dbReference type="AlphaFoldDB" id="A0A2H3KFZ4"/>
<gene>
    <name evidence="2" type="ORF">A9Q02_06705</name>
</gene>
<feature type="transmembrane region" description="Helical" evidence="1">
    <location>
        <begin position="220"/>
        <end position="238"/>
    </location>
</feature>
<dbReference type="Proteomes" id="UP000220922">
    <property type="component" value="Unassembled WGS sequence"/>
</dbReference>
<feature type="transmembrane region" description="Helical" evidence="1">
    <location>
        <begin position="250"/>
        <end position="270"/>
    </location>
</feature>
<name>A0A2H3KFZ4_9CHLR</name>
<feature type="transmembrane region" description="Helical" evidence="1">
    <location>
        <begin position="48"/>
        <end position="69"/>
    </location>
</feature>
<feature type="transmembrane region" description="Helical" evidence="1">
    <location>
        <begin position="15"/>
        <end position="36"/>
    </location>
</feature>
<feature type="transmembrane region" description="Helical" evidence="1">
    <location>
        <begin position="114"/>
        <end position="135"/>
    </location>
</feature>
<evidence type="ECO:0000313" key="2">
    <source>
        <dbReference type="EMBL" id="PDV96635.1"/>
    </source>
</evidence>
<feature type="transmembrane region" description="Helical" evidence="1">
    <location>
        <begin position="141"/>
        <end position="158"/>
    </location>
</feature>
<comment type="caution">
    <text evidence="2">The sequence shown here is derived from an EMBL/GenBank/DDBJ whole genome shotgun (WGS) entry which is preliminary data.</text>
</comment>
<protein>
    <submittedName>
        <fullName evidence="2">Uncharacterized protein</fullName>
    </submittedName>
</protein>
<feature type="transmembrane region" description="Helical" evidence="1">
    <location>
        <begin position="190"/>
        <end position="208"/>
    </location>
</feature>
<accession>A0A2H3KFZ4</accession>
<sequence length="271" mass="28683">MIELLAALGQAWPRLLLYPGGLFALGASWMLCRWLAWVSRQRPACAGPVTLASLPGLLPPMIVLALMPLAPARGFPYGLDLVVALGLLEWPYLRRGIAGSEKVDRMLLLRMYGPLLLAGGGMAEANASLGLSNLLTVPEAPVARGLLLASALLWLASLPQILMNPCAAEGGCSAGDGPKEWPLASLAARLRALGLVLIGMLALLGFASVHSEPWLTATQAGWLLPPLVGVVTALLLGVQLRMAPWLQRFYVGLLVVLVVVLLVSKSVAWLV</sequence>
<organism evidence="2 3">
    <name type="scientific">Candidatus Chloroploca asiatica</name>
    <dbReference type="NCBI Taxonomy" id="1506545"/>
    <lineage>
        <taxon>Bacteria</taxon>
        <taxon>Bacillati</taxon>
        <taxon>Chloroflexota</taxon>
        <taxon>Chloroflexia</taxon>
        <taxon>Chloroflexales</taxon>
        <taxon>Chloroflexineae</taxon>
        <taxon>Oscillochloridaceae</taxon>
        <taxon>Candidatus Chloroploca</taxon>
    </lineage>
</organism>
<dbReference type="EMBL" id="LYXE01000188">
    <property type="protein sequence ID" value="PDV96635.1"/>
    <property type="molecule type" value="Genomic_DNA"/>
</dbReference>
<reference evidence="2 3" key="1">
    <citation type="submission" date="2016-05" db="EMBL/GenBank/DDBJ databases">
        <authorList>
            <person name="Lavstsen T."/>
            <person name="Jespersen J.S."/>
        </authorList>
    </citation>
    <scope>NUCLEOTIDE SEQUENCE [LARGE SCALE GENOMIC DNA]</scope>
    <source>
        <strain evidence="2 3">B7-9</strain>
    </source>
</reference>